<dbReference type="PANTHER" id="PTHR45815">
    <property type="entry name" value="PROTEIN DISULFIDE-ISOMERASE A6"/>
    <property type="match status" value="1"/>
</dbReference>
<dbReference type="PROSITE" id="PS51352">
    <property type="entry name" value="THIOREDOXIN_2"/>
    <property type="match status" value="1"/>
</dbReference>
<dbReference type="OrthoDB" id="20229at2759"/>
<name>A0A2P6VQD7_9CHLO</name>
<keyword evidence="2" id="KW-0472">Membrane</keyword>
<keyword evidence="2" id="KW-1133">Transmembrane helix</keyword>
<feature type="transmembrane region" description="Helical" evidence="2">
    <location>
        <begin position="12"/>
        <end position="31"/>
    </location>
</feature>
<dbReference type="Proteomes" id="UP000239649">
    <property type="component" value="Unassembled WGS sequence"/>
</dbReference>
<evidence type="ECO:0000313" key="5">
    <source>
        <dbReference type="Proteomes" id="UP000239649"/>
    </source>
</evidence>
<dbReference type="GO" id="GO:0015035">
    <property type="term" value="F:protein-disulfide reductase activity"/>
    <property type="evidence" value="ECO:0007669"/>
    <property type="project" value="TreeGrafter"/>
</dbReference>
<comment type="caution">
    <text evidence="4">The sequence shown here is derived from an EMBL/GenBank/DDBJ whole genome shotgun (WGS) entry which is preliminary data.</text>
</comment>
<sequence length="277" mass="30482">MASPAWRRFLAPYYSASAVLLASYLLARQWWLEHADDRFSRMPPEGLAGKERYALALLSSALGMKIFKADSADSWLSDALTYLKAALLLMVWFMDYRLAIYYALAMLVLYLLFPQPMYSGPDAVEPLTPGSFTELVEKSPADVAWLVWFYAPWAPPCIHLAPSVADLSLAYSSGRLRFGSVDASRWPQLAAAHKVQVYGAMPHLPTFIQFEGGKEVGRIPHLYEDGTVSNIRIRRKDVISAFGLKEAAAEEKGRAAGGGSAQGKQGASKGGSSKKKR</sequence>
<dbReference type="GO" id="GO:0005788">
    <property type="term" value="C:endoplasmic reticulum lumen"/>
    <property type="evidence" value="ECO:0007669"/>
    <property type="project" value="TreeGrafter"/>
</dbReference>
<dbReference type="GO" id="GO:0034976">
    <property type="term" value="P:response to endoplasmic reticulum stress"/>
    <property type="evidence" value="ECO:0007669"/>
    <property type="project" value="TreeGrafter"/>
</dbReference>
<accession>A0A2P6VQD7</accession>
<gene>
    <name evidence="4" type="primary">g176</name>
    <name evidence="4" type="ORF">C2E20_0176</name>
</gene>
<evidence type="ECO:0000256" key="2">
    <source>
        <dbReference type="SAM" id="Phobius"/>
    </source>
</evidence>
<dbReference type="Gene3D" id="3.40.30.10">
    <property type="entry name" value="Glutaredoxin"/>
    <property type="match status" value="1"/>
</dbReference>
<proteinExistence type="predicted"/>
<dbReference type="EMBL" id="LHPF02000001">
    <property type="protein sequence ID" value="PSC76316.1"/>
    <property type="molecule type" value="Genomic_DNA"/>
</dbReference>
<keyword evidence="5" id="KW-1185">Reference proteome</keyword>
<reference evidence="4 5" key="1">
    <citation type="journal article" date="2018" name="Plant J.">
        <title>Genome sequences of Chlorella sorokiniana UTEX 1602 and Micractinium conductrix SAG 241.80: implications to maltose excretion by a green alga.</title>
        <authorList>
            <person name="Arriola M.B."/>
            <person name="Velmurugan N."/>
            <person name="Zhang Y."/>
            <person name="Plunkett M.H."/>
            <person name="Hondzo H."/>
            <person name="Barney B.M."/>
        </authorList>
    </citation>
    <scope>NUCLEOTIDE SEQUENCE [LARGE SCALE GENOMIC DNA]</scope>
    <source>
        <strain evidence="4 5">SAG 241.80</strain>
    </source>
</reference>
<feature type="transmembrane region" description="Helical" evidence="2">
    <location>
        <begin position="89"/>
        <end position="113"/>
    </location>
</feature>
<evidence type="ECO:0000313" key="4">
    <source>
        <dbReference type="EMBL" id="PSC76316.1"/>
    </source>
</evidence>
<evidence type="ECO:0000256" key="1">
    <source>
        <dbReference type="SAM" id="MobiDB-lite"/>
    </source>
</evidence>
<protein>
    <submittedName>
        <fullName evidence="4">Thioredoxin-related transmembrane 2</fullName>
    </submittedName>
</protein>
<organism evidence="4 5">
    <name type="scientific">Micractinium conductrix</name>
    <dbReference type="NCBI Taxonomy" id="554055"/>
    <lineage>
        <taxon>Eukaryota</taxon>
        <taxon>Viridiplantae</taxon>
        <taxon>Chlorophyta</taxon>
        <taxon>core chlorophytes</taxon>
        <taxon>Trebouxiophyceae</taxon>
        <taxon>Chlorellales</taxon>
        <taxon>Chlorellaceae</taxon>
        <taxon>Chlorella clade</taxon>
        <taxon>Micractinium</taxon>
    </lineage>
</organism>
<feature type="domain" description="Thioredoxin" evidence="3">
    <location>
        <begin position="114"/>
        <end position="253"/>
    </location>
</feature>
<dbReference type="AlphaFoldDB" id="A0A2P6VQD7"/>
<feature type="region of interest" description="Disordered" evidence="1">
    <location>
        <begin position="249"/>
        <end position="277"/>
    </location>
</feature>
<dbReference type="InterPro" id="IPR013766">
    <property type="entry name" value="Thioredoxin_domain"/>
</dbReference>
<dbReference type="SUPFAM" id="SSF52833">
    <property type="entry name" value="Thioredoxin-like"/>
    <property type="match status" value="1"/>
</dbReference>
<keyword evidence="2 4" id="KW-0812">Transmembrane</keyword>
<dbReference type="Pfam" id="PF00085">
    <property type="entry name" value="Thioredoxin"/>
    <property type="match status" value="1"/>
</dbReference>
<dbReference type="PANTHER" id="PTHR45815:SF3">
    <property type="entry name" value="PROTEIN DISULFIDE-ISOMERASE A6"/>
    <property type="match status" value="1"/>
</dbReference>
<feature type="compositionally biased region" description="Low complexity" evidence="1">
    <location>
        <begin position="262"/>
        <end position="271"/>
    </location>
</feature>
<evidence type="ECO:0000259" key="3">
    <source>
        <dbReference type="PROSITE" id="PS51352"/>
    </source>
</evidence>
<dbReference type="InterPro" id="IPR036249">
    <property type="entry name" value="Thioredoxin-like_sf"/>
</dbReference>